<reference evidence="1" key="2">
    <citation type="submission" date="2021-06" db="EMBL/GenBank/DDBJ databases">
        <authorList>
            <consortium name="NCBI Pathogen Detection Project"/>
        </authorList>
    </citation>
    <scope>NUCLEOTIDE SEQUENCE</scope>
    <source>
        <strain evidence="1">HN1000</strain>
    </source>
</reference>
<proteinExistence type="predicted"/>
<evidence type="ECO:0000313" key="1">
    <source>
        <dbReference type="EMBL" id="HBH1542521.1"/>
    </source>
</evidence>
<dbReference type="RefSeq" id="WP_009899290.1">
    <property type="nucleotide sequence ID" value="NZ_JAGIVK010000017.1"/>
</dbReference>
<accession>A0AAN6A654</accession>
<name>A0AAN6A654_CLODI</name>
<dbReference type="AlphaFoldDB" id="A0AAN6A654"/>
<protein>
    <submittedName>
        <fullName evidence="1">Uncharacterized protein</fullName>
    </submittedName>
</protein>
<evidence type="ECO:0000313" key="2">
    <source>
        <dbReference type="Proteomes" id="UP000878956"/>
    </source>
</evidence>
<reference evidence="1" key="1">
    <citation type="journal article" date="2018" name="Genome Biol.">
        <title>SKESA: strategic k-mer extension for scrupulous assemblies.</title>
        <authorList>
            <person name="Souvorov A."/>
            <person name="Agarwala R."/>
            <person name="Lipman D.J."/>
        </authorList>
    </citation>
    <scope>NUCLEOTIDE SEQUENCE</scope>
    <source>
        <strain evidence="1">HN1000</strain>
    </source>
</reference>
<dbReference type="Proteomes" id="UP000878956">
    <property type="component" value="Unassembled WGS sequence"/>
</dbReference>
<organism evidence="1 2">
    <name type="scientific">Clostridioides difficile</name>
    <name type="common">Peptoclostridium difficile</name>
    <dbReference type="NCBI Taxonomy" id="1496"/>
    <lineage>
        <taxon>Bacteria</taxon>
        <taxon>Bacillati</taxon>
        <taxon>Bacillota</taxon>
        <taxon>Clostridia</taxon>
        <taxon>Peptostreptococcales</taxon>
        <taxon>Peptostreptococcaceae</taxon>
        <taxon>Clostridioides</taxon>
    </lineage>
</organism>
<gene>
    <name evidence="1" type="ORF">KRM00_002005</name>
</gene>
<comment type="caution">
    <text evidence="1">The sequence shown here is derived from an EMBL/GenBank/DDBJ whole genome shotgun (WGS) entry which is preliminary data.</text>
</comment>
<sequence>MPKNYFEDRSNFTKYPGFVNAGDRVLIIKKEDQGAKTKDVLVEGIVLRVLSKGKYYSNGVKVEVTPVDNAESGETVIGRIQYFVQN</sequence>
<dbReference type="EMBL" id="DAEPXK010000019">
    <property type="protein sequence ID" value="HBH1542521.1"/>
    <property type="molecule type" value="Genomic_DNA"/>
</dbReference>